<evidence type="ECO:0000313" key="5">
    <source>
        <dbReference type="Proteomes" id="UP000799324"/>
    </source>
</evidence>
<keyword evidence="5" id="KW-1185">Reference proteome</keyword>
<evidence type="ECO:0000256" key="2">
    <source>
        <dbReference type="SAM" id="Phobius"/>
    </source>
</evidence>
<dbReference type="Proteomes" id="UP000799324">
    <property type="component" value="Unassembled WGS sequence"/>
</dbReference>
<dbReference type="Gene3D" id="3.40.50.20">
    <property type="match status" value="1"/>
</dbReference>
<evidence type="ECO:0000256" key="1">
    <source>
        <dbReference type="PROSITE-ProRule" id="PRU00409"/>
    </source>
</evidence>
<gene>
    <name evidence="4" type="ORF">K491DRAFT_610687</name>
</gene>
<dbReference type="Gene3D" id="3.30.470.20">
    <property type="entry name" value="ATP-grasp fold, B domain"/>
    <property type="match status" value="1"/>
</dbReference>
<feature type="domain" description="ATP-grasp" evidence="3">
    <location>
        <begin position="187"/>
        <end position="390"/>
    </location>
</feature>
<dbReference type="GO" id="GO:0005524">
    <property type="term" value="F:ATP binding"/>
    <property type="evidence" value="ECO:0007669"/>
    <property type="project" value="UniProtKB-UniRule"/>
</dbReference>
<keyword evidence="2" id="KW-1133">Transmembrane helix</keyword>
<reference evidence="4" key="1">
    <citation type="journal article" date="2020" name="Stud. Mycol.">
        <title>101 Dothideomycetes genomes: a test case for predicting lifestyles and emergence of pathogens.</title>
        <authorList>
            <person name="Haridas S."/>
            <person name="Albert R."/>
            <person name="Binder M."/>
            <person name="Bloem J."/>
            <person name="Labutti K."/>
            <person name="Salamov A."/>
            <person name="Andreopoulos B."/>
            <person name="Baker S."/>
            <person name="Barry K."/>
            <person name="Bills G."/>
            <person name="Bluhm B."/>
            <person name="Cannon C."/>
            <person name="Castanera R."/>
            <person name="Culley D."/>
            <person name="Daum C."/>
            <person name="Ezra D."/>
            <person name="Gonzalez J."/>
            <person name="Henrissat B."/>
            <person name="Kuo A."/>
            <person name="Liang C."/>
            <person name="Lipzen A."/>
            <person name="Lutzoni F."/>
            <person name="Magnuson J."/>
            <person name="Mondo S."/>
            <person name="Nolan M."/>
            <person name="Ohm R."/>
            <person name="Pangilinan J."/>
            <person name="Park H.-J."/>
            <person name="Ramirez L."/>
            <person name="Alfaro M."/>
            <person name="Sun H."/>
            <person name="Tritt A."/>
            <person name="Yoshinaga Y."/>
            <person name="Zwiers L.-H."/>
            <person name="Turgeon B."/>
            <person name="Goodwin S."/>
            <person name="Spatafora J."/>
            <person name="Crous P."/>
            <person name="Grigoriev I."/>
        </authorList>
    </citation>
    <scope>NUCLEOTIDE SEQUENCE</scope>
    <source>
        <strain evidence="4">CBS 122681</strain>
    </source>
</reference>
<dbReference type="GO" id="GO:0046872">
    <property type="term" value="F:metal ion binding"/>
    <property type="evidence" value="ECO:0007669"/>
    <property type="project" value="InterPro"/>
</dbReference>
<proteinExistence type="predicted"/>
<dbReference type="AlphaFoldDB" id="A0A6A6SR91"/>
<dbReference type="OrthoDB" id="186626at2759"/>
<dbReference type="InterPro" id="IPR011761">
    <property type="entry name" value="ATP-grasp"/>
</dbReference>
<name>A0A6A6SR91_9PLEO</name>
<protein>
    <recommendedName>
        <fullName evidence="3">ATP-grasp domain-containing protein</fullName>
    </recommendedName>
</protein>
<dbReference type="SUPFAM" id="SSF56059">
    <property type="entry name" value="Glutathione synthetase ATP-binding domain-like"/>
    <property type="match status" value="1"/>
</dbReference>
<keyword evidence="1" id="KW-0067">ATP-binding</keyword>
<accession>A0A6A6SR91</accession>
<dbReference type="PROSITE" id="PS50975">
    <property type="entry name" value="ATP_GRASP"/>
    <property type="match status" value="1"/>
</dbReference>
<feature type="transmembrane region" description="Helical" evidence="2">
    <location>
        <begin position="18"/>
        <end position="39"/>
    </location>
</feature>
<sequence length="509" mass="56881">MAQQPPAFFYRHVPKNTLLILLSILCLPVSTLIVLYGFLQSRLDGRQAKRTHIQNEATQKTILVTGVSMTKGLCITRILSRNTPHRILGADIEHTPFTSPGRYSTSISSFHRLTAPDGENAEPYIDSLLSLIRRQKVDIWISCSSVVSAVEDGEVAQLAQKAMGSEFRAVQFSPEVVQRLHEKDSFVEYVQALGLPCPDSYRVTSADEVLDILSRSSSSSSETSKHGKHYILKPIAVNDSARDQMMTLLSPSSSTSTASHIANLSISPSNPFQLQQYIRGPEYCTHALVIRGAVRAFVACPSSDLLMHYHALAPDSALTQQMLQFTQTVAKDAGRDFTGHLSFDFLAEGYHADERKGELYAIECNPRAHTAVVLFQDTPEMAGAYLDLLGDESEKDGRELELESPVIVTPKWPVRDYCWLGHDLVTLIIIPFLSFLWGYQGLKDVVEGFNDFVQHATTWNDGTYVAWDPVPFFVLYHVYWLVQFARCLVTGKRWSRINVSTTKVFEAGE</sequence>
<organism evidence="4 5">
    <name type="scientific">Lophiostoma macrostomum CBS 122681</name>
    <dbReference type="NCBI Taxonomy" id="1314788"/>
    <lineage>
        <taxon>Eukaryota</taxon>
        <taxon>Fungi</taxon>
        <taxon>Dikarya</taxon>
        <taxon>Ascomycota</taxon>
        <taxon>Pezizomycotina</taxon>
        <taxon>Dothideomycetes</taxon>
        <taxon>Pleosporomycetidae</taxon>
        <taxon>Pleosporales</taxon>
        <taxon>Lophiostomataceae</taxon>
        <taxon>Lophiostoma</taxon>
    </lineage>
</organism>
<keyword evidence="1" id="KW-0547">Nucleotide-binding</keyword>
<dbReference type="EMBL" id="MU004490">
    <property type="protein sequence ID" value="KAF2649491.1"/>
    <property type="molecule type" value="Genomic_DNA"/>
</dbReference>
<evidence type="ECO:0000313" key="4">
    <source>
        <dbReference type="EMBL" id="KAF2649491.1"/>
    </source>
</evidence>
<evidence type="ECO:0000259" key="3">
    <source>
        <dbReference type="PROSITE" id="PS50975"/>
    </source>
</evidence>
<keyword evidence="2" id="KW-0472">Membrane</keyword>
<keyword evidence="2" id="KW-0812">Transmembrane</keyword>